<evidence type="ECO:0000313" key="9">
    <source>
        <dbReference type="Proteomes" id="UP000254337"/>
    </source>
</evidence>
<proteinExistence type="inferred from homology"/>
<dbReference type="EC" id="3.1.26.5" evidence="6 7"/>
<sequence>MYELKKEKRLCKNREYQVVYRRGKSYVNRLAVLYVLKRSPKQPARIGFVTGKKIGCAVERNRCRRLMKEVYRLHQFELANGVDLVLIGRSSLKYAGYAQAERSILQLFRQAGILRKNEMP</sequence>
<comment type="similarity">
    <text evidence="6">Belongs to the RnpA family.</text>
</comment>
<dbReference type="GO" id="GO:0030677">
    <property type="term" value="C:ribonuclease P complex"/>
    <property type="evidence" value="ECO:0007669"/>
    <property type="project" value="TreeGrafter"/>
</dbReference>
<evidence type="ECO:0000256" key="1">
    <source>
        <dbReference type="ARBA" id="ARBA00022694"/>
    </source>
</evidence>
<dbReference type="PANTHER" id="PTHR33992:SF1">
    <property type="entry name" value="RIBONUCLEASE P PROTEIN COMPONENT"/>
    <property type="match status" value="1"/>
</dbReference>
<dbReference type="Proteomes" id="UP000254337">
    <property type="component" value="Chromosome"/>
</dbReference>
<dbReference type="KEGG" id="meg:DKB62_06740"/>
<comment type="function">
    <text evidence="6">RNaseP catalyzes the removal of the 5'-leader sequence from pre-tRNA to produce the mature 5'-terminus. It can also cleave other RNA substrates such as 4.5S RNA. The protein component plays an auxiliary but essential role in vivo by binding to the 5'-leader sequence and broadening the substrate specificity of the ribozyme.</text>
</comment>
<dbReference type="NCBIfam" id="TIGR00188">
    <property type="entry name" value="rnpA"/>
    <property type="match status" value="1"/>
</dbReference>
<dbReference type="HAMAP" id="MF_00227">
    <property type="entry name" value="RNase_P"/>
    <property type="match status" value="1"/>
</dbReference>
<dbReference type="GO" id="GO:0004526">
    <property type="term" value="F:ribonuclease P activity"/>
    <property type="evidence" value="ECO:0007669"/>
    <property type="project" value="UniProtKB-UniRule"/>
</dbReference>
<evidence type="ECO:0000256" key="7">
    <source>
        <dbReference type="NCBIfam" id="TIGR00188"/>
    </source>
</evidence>
<evidence type="ECO:0000256" key="3">
    <source>
        <dbReference type="ARBA" id="ARBA00022759"/>
    </source>
</evidence>
<evidence type="ECO:0000256" key="5">
    <source>
        <dbReference type="ARBA" id="ARBA00022884"/>
    </source>
</evidence>
<evidence type="ECO:0000256" key="2">
    <source>
        <dbReference type="ARBA" id="ARBA00022722"/>
    </source>
</evidence>
<accession>A0A346AZI5</accession>
<dbReference type="PANTHER" id="PTHR33992">
    <property type="entry name" value="RIBONUCLEASE P PROTEIN COMPONENT"/>
    <property type="match status" value="1"/>
</dbReference>
<keyword evidence="3 6" id="KW-0255">Endonuclease</keyword>
<keyword evidence="5 6" id="KW-0694">RNA-binding</keyword>
<dbReference type="InterPro" id="IPR000100">
    <property type="entry name" value="RNase_P"/>
</dbReference>
<dbReference type="SUPFAM" id="SSF54211">
    <property type="entry name" value="Ribosomal protein S5 domain 2-like"/>
    <property type="match status" value="1"/>
</dbReference>
<keyword evidence="2 6" id="KW-0540">Nuclease</keyword>
<dbReference type="AlphaFoldDB" id="A0A346AZI5"/>
<name>A0A346AZI5_9FIRM</name>
<dbReference type="Pfam" id="PF00825">
    <property type="entry name" value="Ribonuclease_P"/>
    <property type="match status" value="1"/>
</dbReference>
<evidence type="ECO:0000256" key="4">
    <source>
        <dbReference type="ARBA" id="ARBA00022801"/>
    </source>
</evidence>
<evidence type="ECO:0000313" key="8">
    <source>
        <dbReference type="EMBL" id="AXL21278.1"/>
    </source>
</evidence>
<dbReference type="RefSeq" id="WP_087477761.1">
    <property type="nucleotide sequence ID" value="NZ_CALYAU010000013.1"/>
</dbReference>
<comment type="subunit">
    <text evidence="6">Consists of a catalytic RNA component (M1 or rnpB) and a protein subunit.</text>
</comment>
<gene>
    <name evidence="6 8" type="primary">rnpA</name>
    <name evidence="8" type="ORF">DKB62_06740</name>
</gene>
<organism evidence="8 9">
    <name type="scientific">Megasphaera stantonii</name>
    <dbReference type="NCBI Taxonomy" id="2144175"/>
    <lineage>
        <taxon>Bacteria</taxon>
        <taxon>Bacillati</taxon>
        <taxon>Bacillota</taxon>
        <taxon>Negativicutes</taxon>
        <taxon>Veillonellales</taxon>
        <taxon>Veillonellaceae</taxon>
        <taxon>Megasphaera</taxon>
    </lineage>
</organism>
<dbReference type="OrthoDB" id="9810867at2"/>
<keyword evidence="9" id="KW-1185">Reference proteome</keyword>
<dbReference type="InterPro" id="IPR014721">
    <property type="entry name" value="Ribsml_uS5_D2-typ_fold_subgr"/>
</dbReference>
<keyword evidence="1 6" id="KW-0819">tRNA processing</keyword>
<dbReference type="EMBL" id="CP029462">
    <property type="protein sequence ID" value="AXL21278.1"/>
    <property type="molecule type" value="Genomic_DNA"/>
</dbReference>
<reference evidence="8 9" key="1">
    <citation type="submission" date="2018-05" db="EMBL/GenBank/DDBJ databases">
        <title>Complete genome sequence of Megasphaera sp. AJH120T, isolated from the ceca of a chicken.</title>
        <authorList>
            <person name="Maki J."/>
            <person name="Looft T."/>
        </authorList>
    </citation>
    <scope>NUCLEOTIDE SEQUENCE [LARGE SCALE GENOMIC DNA]</scope>
    <source>
        <strain evidence="8 9">AJH120</strain>
    </source>
</reference>
<dbReference type="GO" id="GO:0000049">
    <property type="term" value="F:tRNA binding"/>
    <property type="evidence" value="ECO:0007669"/>
    <property type="project" value="UniProtKB-UniRule"/>
</dbReference>
<dbReference type="GO" id="GO:0001682">
    <property type="term" value="P:tRNA 5'-leader removal"/>
    <property type="evidence" value="ECO:0007669"/>
    <property type="project" value="UniProtKB-UniRule"/>
</dbReference>
<protein>
    <recommendedName>
        <fullName evidence="6 7">Ribonuclease P protein component</fullName>
        <shortName evidence="6">RNase P protein</shortName>
        <shortName evidence="6">RNaseP protein</shortName>
        <ecNumber evidence="6 7">3.1.26.5</ecNumber>
    </recommendedName>
    <alternativeName>
        <fullName evidence="6">Protein C5</fullName>
    </alternativeName>
</protein>
<evidence type="ECO:0000256" key="6">
    <source>
        <dbReference type="HAMAP-Rule" id="MF_00227"/>
    </source>
</evidence>
<dbReference type="InterPro" id="IPR020568">
    <property type="entry name" value="Ribosomal_Su5_D2-typ_SF"/>
</dbReference>
<dbReference type="GO" id="GO:0042781">
    <property type="term" value="F:3'-tRNA processing endoribonuclease activity"/>
    <property type="evidence" value="ECO:0007669"/>
    <property type="project" value="TreeGrafter"/>
</dbReference>
<dbReference type="Gene3D" id="3.30.230.10">
    <property type="match status" value="1"/>
</dbReference>
<keyword evidence="4 6" id="KW-0378">Hydrolase</keyword>
<comment type="catalytic activity">
    <reaction evidence="6">
        <text>Endonucleolytic cleavage of RNA, removing 5'-extranucleotides from tRNA precursor.</text>
        <dbReference type="EC" id="3.1.26.5"/>
    </reaction>
</comment>